<evidence type="ECO:0000313" key="4">
    <source>
        <dbReference type="Proteomes" id="UP000614424"/>
    </source>
</evidence>
<dbReference type="PANTHER" id="PTHR11365">
    <property type="entry name" value="5-OXOPROLINASE RELATED"/>
    <property type="match status" value="1"/>
</dbReference>
<accession>A0A8J6TCU7</accession>
<sequence>MTTENLHTSYAIGIDTGGTYTDAVLLSIEEKKVIATAKSPTTHHNLSIGISLSLKQIFTESSVRPHNVSLVAVSTTLATNAVVEDKGANVGLLIAGPAKRFKLPVVSASYLKGGHNHLGEEADPLDMEALVDAVQSLKGHVDAYAVCAAMSIMNPAHEQVMAKAISLLDPKPVFCSHEISDRPGIHERAATSVLNARLMPVMEDFLGGMQDALVAMGLAGNVFIIRGDASPMAITDTYKQAASTVASGPAATAWFGMHFSPTPDALIVDVGGTTTDITIMRDSKPVMDREGSLIGEWHTQIDAVKMFTVGAGGDSHVVISRENNLHVGPGRVLPLSMSENTPSPDQWIGKGLRSKSIMAASDLTLEETSSNPILAHLVAHGPTTAEELKQHFNMAEITLTSHLKDLNQLQLISEIGFTPTDALHVLGRLNVGNSDNAVKGAETLAKILEISTEEFCESVLKAVGHKIETAILDHILTIETGKTMTGFFPNYRKSDLLDLRFSIRIPIIGIGAVAQHLLPQVAERLGTEVVFPDHYEVGNALGSVLMAIGNN</sequence>
<evidence type="ECO:0000259" key="2">
    <source>
        <dbReference type="Pfam" id="PF05378"/>
    </source>
</evidence>
<proteinExistence type="predicted"/>
<dbReference type="InterPro" id="IPR002821">
    <property type="entry name" value="Hydantoinase_A"/>
</dbReference>
<dbReference type="AlphaFoldDB" id="A0A8J6TCU7"/>
<dbReference type="PANTHER" id="PTHR11365:SF2">
    <property type="entry name" value="5-OXOPROLINASE"/>
    <property type="match status" value="1"/>
</dbReference>
<evidence type="ECO:0000259" key="1">
    <source>
        <dbReference type="Pfam" id="PF01968"/>
    </source>
</evidence>
<dbReference type="GO" id="GO:0017168">
    <property type="term" value="F:5-oxoprolinase (ATP-hydrolyzing) activity"/>
    <property type="evidence" value="ECO:0007669"/>
    <property type="project" value="TreeGrafter"/>
</dbReference>
<dbReference type="Pfam" id="PF05378">
    <property type="entry name" value="Hydant_A_N"/>
    <property type="match status" value="1"/>
</dbReference>
<name>A0A8J6TCU7_9BACT</name>
<feature type="domain" description="Hydantoinase/oxoprolinase N-terminal" evidence="2">
    <location>
        <begin position="12"/>
        <end position="165"/>
    </location>
</feature>
<dbReference type="GO" id="GO:0005829">
    <property type="term" value="C:cytosol"/>
    <property type="evidence" value="ECO:0007669"/>
    <property type="project" value="TreeGrafter"/>
</dbReference>
<dbReference type="EMBL" id="JACNJZ010000121">
    <property type="protein sequence ID" value="MBC8318006.1"/>
    <property type="molecule type" value="Genomic_DNA"/>
</dbReference>
<dbReference type="InterPro" id="IPR043129">
    <property type="entry name" value="ATPase_NBD"/>
</dbReference>
<dbReference type="GO" id="GO:0006749">
    <property type="term" value="P:glutathione metabolic process"/>
    <property type="evidence" value="ECO:0007669"/>
    <property type="project" value="TreeGrafter"/>
</dbReference>
<dbReference type="Proteomes" id="UP000614424">
    <property type="component" value="Unassembled WGS sequence"/>
</dbReference>
<comment type="caution">
    <text evidence="3">The sequence shown here is derived from an EMBL/GenBank/DDBJ whole genome shotgun (WGS) entry which is preliminary data.</text>
</comment>
<organism evidence="3 4">
    <name type="scientific">Candidatus Desulfobia pelagia</name>
    <dbReference type="NCBI Taxonomy" id="2841692"/>
    <lineage>
        <taxon>Bacteria</taxon>
        <taxon>Pseudomonadati</taxon>
        <taxon>Thermodesulfobacteriota</taxon>
        <taxon>Desulfobulbia</taxon>
        <taxon>Desulfobulbales</taxon>
        <taxon>Desulfobulbaceae</taxon>
        <taxon>Candidatus Desulfobia</taxon>
    </lineage>
</organism>
<protein>
    <submittedName>
        <fullName evidence="3">Hydantoinase/oxoprolinase family protein</fullName>
    </submittedName>
</protein>
<reference evidence="3 4" key="1">
    <citation type="submission" date="2020-08" db="EMBL/GenBank/DDBJ databases">
        <title>Bridging the membrane lipid divide: bacteria of the FCB group superphylum have the potential to synthesize archaeal ether lipids.</title>
        <authorList>
            <person name="Villanueva L."/>
            <person name="Von Meijenfeldt F.A.B."/>
            <person name="Westbye A.B."/>
            <person name="Yadav S."/>
            <person name="Hopmans E.C."/>
            <person name="Dutilh B.E."/>
            <person name="Sinninghe Damste J.S."/>
        </authorList>
    </citation>
    <scope>NUCLEOTIDE SEQUENCE [LARGE SCALE GENOMIC DNA]</scope>
    <source>
        <strain evidence="3">NIOZ-UU47</strain>
    </source>
</reference>
<dbReference type="InterPro" id="IPR008040">
    <property type="entry name" value="Hydant_A_N"/>
</dbReference>
<dbReference type="InterPro" id="IPR045079">
    <property type="entry name" value="Oxoprolinase-like"/>
</dbReference>
<gene>
    <name evidence="3" type="ORF">H8E41_08870</name>
</gene>
<feature type="domain" description="Hydantoinase A/oxoprolinase" evidence="1">
    <location>
        <begin position="188"/>
        <end position="489"/>
    </location>
</feature>
<dbReference type="SUPFAM" id="SSF53067">
    <property type="entry name" value="Actin-like ATPase domain"/>
    <property type="match status" value="1"/>
</dbReference>
<evidence type="ECO:0000313" key="3">
    <source>
        <dbReference type="EMBL" id="MBC8318006.1"/>
    </source>
</evidence>
<dbReference type="Pfam" id="PF01968">
    <property type="entry name" value="Hydantoinase_A"/>
    <property type="match status" value="1"/>
</dbReference>